<feature type="binding site" evidence="9">
    <location>
        <position position="169"/>
    </location>
    <ligand>
        <name>phosphoenolpyruvate</name>
        <dbReference type="ChEBI" id="CHEBI:58702"/>
    </ligand>
</feature>
<evidence type="ECO:0000256" key="3">
    <source>
        <dbReference type="ARBA" id="ARBA00009948"/>
    </source>
</evidence>
<reference evidence="11 12" key="1">
    <citation type="submission" date="2017-04" db="EMBL/GenBank/DDBJ databases">
        <authorList>
            <person name="Afonso C.L."/>
            <person name="Miller P.J."/>
            <person name="Scott M.A."/>
            <person name="Spackman E."/>
            <person name="Goraichik I."/>
            <person name="Dimitrov K.M."/>
            <person name="Suarez D.L."/>
            <person name="Swayne D.E."/>
        </authorList>
    </citation>
    <scope>NUCLEOTIDE SEQUENCE [LARGE SCALE GENOMIC DNA]</scope>
    <source>
        <strain evidence="11 12">ToBE</strain>
    </source>
</reference>
<dbReference type="GO" id="GO:0009423">
    <property type="term" value="P:chorismate biosynthetic process"/>
    <property type="evidence" value="ECO:0007669"/>
    <property type="project" value="UniProtKB-UniRule"/>
</dbReference>
<evidence type="ECO:0000256" key="7">
    <source>
        <dbReference type="ARBA" id="ARBA00023141"/>
    </source>
</evidence>
<dbReference type="FunFam" id="3.65.10.10:FF:000005">
    <property type="entry name" value="3-phosphoshikimate 1-carboxyvinyltransferase"/>
    <property type="match status" value="1"/>
</dbReference>
<dbReference type="RefSeq" id="WP_084665828.1">
    <property type="nucleotide sequence ID" value="NZ_LT838272.1"/>
</dbReference>
<feature type="binding site" evidence="9">
    <location>
        <position position="387"/>
    </location>
    <ligand>
        <name>phosphoenolpyruvate</name>
        <dbReference type="ChEBI" id="CHEBI:58702"/>
    </ligand>
</feature>
<dbReference type="CDD" id="cd01556">
    <property type="entry name" value="EPSP_synthase"/>
    <property type="match status" value="1"/>
</dbReference>
<gene>
    <name evidence="9" type="primary">aroA</name>
    <name evidence="11" type="ORF">SAMN00808754_2276</name>
</gene>
<dbReference type="AlphaFoldDB" id="A0A1W1VY99"/>
<dbReference type="PIRSF" id="PIRSF000505">
    <property type="entry name" value="EPSPS"/>
    <property type="match status" value="1"/>
</dbReference>
<dbReference type="NCBIfam" id="TIGR01356">
    <property type="entry name" value="aroA"/>
    <property type="match status" value="1"/>
</dbReference>
<organism evidence="11 12">
    <name type="scientific">Thermanaeromonas toyohensis ToBE</name>
    <dbReference type="NCBI Taxonomy" id="698762"/>
    <lineage>
        <taxon>Bacteria</taxon>
        <taxon>Bacillati</taxon>
        <taxon>Bacillota</taxon>
        <taxon>Clostridia</taxon>
        <taxon>Neomoorellales</taxon>
        <taxon>Neomoorellaceae</taxon>
        <taxon>Thermanaeromonas</taxon>
    </lineage>
</organism>
<dbReference type="EC" id="2.5.1.19" evidence="9"/>
<comment type="subunit">
    <text evidence="9">Monomer.</text>
</comment>
<evidence type="ECO:0000256" key="2">
    <source>
        <dbReference type="ARBA" id="ARBA00004811"/>
    </source>
</evidence>
<comment type="function">
    <text evidence="1 9">Catalyzes the transfer of the enolpyruvyl moiety of phosphoenolpyruvate (PEP) to the 5-hydroxyl of shikimate-3-phosphate (S3P) to produce enolpyruvyl shikimate-3-phosphate and inorganic phosphate.</text>
</comment>
<dbReference type="InterPro" id="IPR013792">
    <property type="entry name" value="RNA3'P_cycl/enolpyr_Trfase_a/b"/>
</dbReference>
<evidence type="ECO:0000256" key="8">
    <source>
        <dbReference type="ARBA" id="ARBA00044633"/>
    </source>
</evidence>
<evidence type="ECO:0000256" key="6">
    <source>
        <dbReference type="ARBA" id="ARBA00022679"/>
    </source>
</evidence>
<feature type="binding site" evidence="9">
    <location>
        <position position="22"/>
    </location>
    <ligand>
        <name>3-phosphoshikimate</name>
        <dbReference type="ChEBI" id="CHEBI:145989"/>
    </ligand>
</feature>
<dbReference type="STRING" id="698762.SAMN00808754_2276"/>
<keyword evidence="7 9" id="KW-0057">Aromatic amino acid biosynthesis</keyword>
<keyword evidence="12" id="KW-1185">Reference proteome</keyword>
<feature type="active site" description="Proton acceptor" evidence="9">
    <location>
        <position position="315"/>
    </location>
</feature>
<comment type="caution">
    <text evidence="9">Lacks conserved residue(s) required for the propagation of feature annotation.</text>
</comment>
<feature type="domain" description="Enolpyruvate transferase" evidence="10">
    <location>
        <begin position="11"/>
        <end position="421"/>
    </location>
</feature>
<feature type="binding site" evidence="9">
    <location>
        <position position="21"/>
    </location>
    <ligand>
        <name>3-phosphoshikimate</name>
        <dbReference type="ChEBI" id="CHEBI:145989"/>
    </ligand>
</feature>
<comment type="subcellular location">
    <subcellularLocation>
        <location evidence="9">Cytoplasm</location>
    </subcellularLocation>
</comment>
<dbReference type="GO" id="GO:0003866">
    <property type="term" value="F:3-phosphoshikimate 1-carboxyvinyltransferase activity"/>
    <property type="evidence" value="ECO:0007669"/>
    <property type="project" value="UniProtKB-UniRule"/>
</dbReference>
<feature type="binding site" evidence="9">
    <location>
        <position position="26"/>
    </location>
    <ligand>
        <name>3-phosphoshikimate</name>
        <dbReference type="ChEBI" id="CHEBI:145989"/>
    </ligand>
</feature>
<dbReference type="OrthoDB" id="9809920at2"/>
<dbReference type="InterPro" id="IPR001986">
    <property type="entry name" value="Enolpyruvate_Tfrase_dom"/>
</dbReference>
<feature type="binding site" evidence="9">
    <location>
        <position position="315"/>
    </location>
    <ligand>
        <name>3-phosphoshikimate</name>
        <dbReference type="ChEBI" id="CHEBI:145989"/>
    </ligand>
</feature>
<dbReference type="PROSITE" id="PS00104">
    <property type="entry name" value="EPSP_SYNTHASE_1"/>
    <property type="match status" value="1"/>
</dbReference>
<dbReference type="PANTHER" id="PTHR21090:SF5">
    <property type="entry name" value="PENTAFUNCTIONAL AROM POLYPEPTIDE"/>
    <property type="match status" value="1"/>
</dbReference>
<dbReference type="GO" id="GO:0005737">
    <property type="term" value="C:cytoplasm"/>
    <property type="evidence" value="ECO:0007669"/>
    <property type="project" value="UniProtKB-SubCell"/>
</dbReference>
<dbReference type="Gene3D" id="3.65.10.10">
    <property type="entry name" value="Enolpyruvate transferase domain"/>
    <property type="match status" value="2"/>
</dbReference>
<dbReference type="InterPro" id="IPR006264">
    <property type="entry name" value="EPSP_synthase"/>
</dbReference>
<proteinExistence type="inferred from homology"/>
<dbReference type="HAMAP" id="MF_00210">
    <property type="entry name" value="EPSP_synth"/>
    <property type="match status" value="1"/>
</dbReference>
<dbReference type="SUPFAM" id="SSF55205">
    <property type="entry name" value="EPT/RTPC-like"/>
    <property type="match status" value="1"/>
</dbReference>
<dbReference type="UniPathway" id="UPA00053">
    <property type="reaction ID" value="UER00089"/>
</dbReference>
<keyword evidence="5 9" id="KW-0028">Amino-acid biosynthesis</keyword>
<feature type="binding site" evidence="9">
    <location>
        <position position="169"/>
    </location>
    <ligand>
        <name>3-phosphoshikimate</name>
        <dbReference type="ChEBI" id="CHEBI:145989"/>
    </ligand>
</feature>
<comment type="catalytic activity">
    <reaction evidence="8">
        <text>3-phosphoshikimate + phosphoenolpyruvate = 5-O-(1-carboxyvinyl)-3-phosphoshikimate + phosphate</text>
        <dbReference type="Rhea" id="RHEA:21256"/>
        <dbReference type="ChEBI" id="CHEBI:43474"/>
        <dbReference type="ChEBI" id="CHEBI:57701"/>
        <dbReference type="ChEBI" id="CHEBI:58702"/>
        <dbReference type="ChEBI" id="CHEBI:145989"/>
        <dbReference type="EC" id="2.5.1.19"/>
    </reaction>
    <physiologicalReaction direction="left-to-right" evidence="8">
        <dbReference type="Rhea" id="RHEA:21257"/>
    </physiologicalReaction>
</comment>
<evidence type="ECO:0000256" key="9">
    <source>
        <dbReference type="HAMAP-Rule" id="MF_00210"/>
    </source>
</evidence>
<dbReference type="FunFam" id="3.65.10.10:FF:000006">
    <property type="entry name" value="3-phosphoshikimate 1-carboxyvinyltransferase"/>
    <property type="match status" value="1"/>
</dbReference>
<accession>A0A1W1VY99</accession>
<evidence type="ECO:0000256" key="5">
    <source>
        <dbReference type="ARBA" id="ARBA00022605"/>
    </source>
</evidence>
<dbReference type="InterPro" id="IPR023193">
    <property type="entry name" value="EPSP_synthase_CS"/>
</dbReference>
<dbReference type="InterPro" id="IPR036968">
    <property type="entry name" value="Enolpyruvate_Tfrase_sf"/>
</dbReference>
<feature type="binding site" evidence="9">
    <location>
        <position position="167"/>
    </location>
    <ligand>
        <name>3-phosphoshikimate</name>
        <dbReference type="ChEBI" id="CHEBI:145989"/>
    </ligand>
</feature>
<sequence>MDLTIKRTPFLRGEFSPPGDKSISHRAAIFAALADGTSEISNFLEAGDCLSTLRCLQALGVEIEGPREGKLKIRAQGPEGLKEPEDVLDAGNSGTTMRFLLGVLAAQPFYSVITGDHSLRRRPMARVAEPLRQMGAHIWGREGGNLAPLSIKGGNLRPIEYNLPVASAQVKSALLLAGLHTEGETVVREPVPARDHTERMLEYCGVKIKKEDLEITIYGRQRIQPFKICIPGDFSAAAFFLVAACIHPRAEVVVRNVGLNPTRTGLLTVLQEMGAELEVIQEGVSAGEPYGVVRARSSSLKGTKIGGALIPRLIDEIPVLAVAAAVAQGSTVIRDAAELKVKESDRITTLAVELRKMGAKIETLPDGMVLEGGSLKGAVVDSHGDHRLAMALAVAGLIAEGETVIRGAECMSISYPGFLADLEALTK</sequence>
<evidence type="ECO:0000313" key="11">
    <source>
        <dbReference type="EMBL" id="SMB98328.1"/>
    </source>
</evidence>
<protein>
    <recommendedName>
        <fullName evidence="9">3-phosphoshikimate 1-carboxyvinyltransferase</fullName>
        <ecNumber evidence="9">2.5.1.19</ecNumber>
    </recommendedName>
    <alternativeName>
        <fullName evidence="9">5-enolpyruvylshikimate-3-phosphate synthase</fullName>
        <shortName evidence="9">EPSP synthase</shortName>
        <shortName evidence="9">EPSPS</shortName>
    </alternativeName>
</protein>
<name>A0A1W1VY99_9FIRM</name>
<dbReference type="EMBL" id="LT838272">
    <property type="protein sequence ID" value="SMB98328.1"/>
    <property type="molecule type" value="Genomic_DNA"/>
</dbReference>
<keyword evidence="4 9" id="KW-0963">Cytoplasm</keyword>
<evidence type="ECO:0000256" key="4">
    <source>
        <dbReference type="ARBA" id="ARBA00022490"/>
    </source>
</evidence>
<feature type="binding site" evidence="9">
    <location>
        <position position="342"/>
    </location>
    <ligand>
        <name>3-phosphoshikimate</name>
        <dbReference type="ChEBI" id="CHEBI:145989"/>
    </ligand>
</feature>
<feature type="binding site" evidence="9">
    <location>
        <position position="21"/>
    </location>
    <ligand>
        <name>phosphoenolpyruvate</name>
        <dbReference type="ChEBI" id="CHEBI:58702"/>
    </ligand>
</feature>
<evidence type="ECO:0000313" key="12">
    <source>
        <dbReference type="Proteomes" id="UP000192569"/>
    </source>
</evidence>
<feature type="binding site" evidence="9">
    <location>
        <position position="94"/>
    </location>
    <ligand>
        <name>phosphoenolpyruvate</name>
        <dbReference type="ChEBI" id="CHEBI:58702"/>
    </ligand>
</feature>
<dbReference type="Proteomes" id="UP000192569">
    <property type="component" value="Chromosome I"/>
</dbReference>
<dbReference type="GO" id="GO:0009073">
    <property type="term" value="P:aromatic amino acid family biosynthetic process"/>
    <property type="evidence" value="ECO:0007669"/>
    <property type="project" value="UniProtKB-KW"/>
</dbReference>
<keyword evidence="6 9" id="KW-0808">Transferase</keyword>
<dbReference type="PANTHER" id="PTHR21090">
    <property type="entry name" value="AROM/DEHYDROQUINATE SYNTHASE"/>
    <property type="match status" value="1"/>
</dbReference>
<dbReference type="Pfam" id="PF00275">
    <property type="entry name" value="EPSP_synthase"/>
    <property type="match status" value="1"/>
</dbReference>
<feature type="binding site" evidence="9">
    <location>
        <position position="346"/>
    </location>
    <ligand>
        <name>phosphoenolpyruvate</name>
        <dbReference type="ChEBI" id="CHEBI:58702"/>
    </ligand>
</feature>
<feature type="binding site" evidence="9">
    <location>
        <position position="122"/>
    </location>
    <ligand>
        <name>phosphoenolpyruvate</name>
        <dbReference type="ChEBI" id="CHEBI:58702"/>
    </ligand>
</feature>
<dbReference type="GO" id="GO:0008652">
    <property type="term" value="P:amino acid biosynthetic process"/>
    <property type="evidence" value="ECO:0007669"/>
    <property type="project" value="UniProtKB-KW"/>
</dbReference>
<evidence type="ECO:0000256" key="1">
    <source>
        <dbReference type="ARBA" id="ARBA00002174"/>
    </source>
</evidence>
<comment type="similarity">
    <text evidence="3 9">Belongs to the EPSP synthase family.</text>
</comment>
<dbReference type="PROSITE" id="PS00885">
    <property type="entry name" value="EPSP_SYNTHASE_2"/>
    <property type="match status" value="1"/>
</dbReference>
<comment type="pathway">
    <text evidence="2 9">Metabolic intermediate biosynthesis; chorismate biosynthesis; chorismate from D-erythrose 4-phosphate and phosphoenolpyruvate: step 6/7.</text>
</comment>
<evidence type="ECO:0000259" key="10">
    <source>
        <dbReference type="Pfam" id="PF00275"/>
    </source>
</evidence>